<dbReference type="GO" id="GO:0008726">
    <property type="term" value="F:alkanesulfonate monooxygenase activity"/>
    <property type="evidence" value="ECO:0007669"/>
    <property type="project" value="TreeGrafter"/>
</dbReference>
<dbReference type="PANTHER" id="PTHR42847">
    <property type="entry name" value="ALKANESULFONATE MONOOXYGENASE"/>
    <property type="match status" value="1"/>
</dbReference>
<dbReference type="EMBL" id="PGEZ01000002">
    <property type="protein sequence ID" value="PJJ54139.1"/>
    <property type="molecule type" value="Genomic_DNA"/>
</dbReference>
<dbReference type="PANTHER" id="PTHR42847:SF8">
    <property type="entry name" value="CONSERVED PROTEIN"/>
    <property type="match status" value="1"/>
</dbReference>
<keyword evidence="4" id="KW-0503">Monooxygenase</keyword>
<protein>
    <submittedName>
        <fullName evidence="6">F420-dependent oxidoreductase-like protein</fullName>
    </submittedName>
</protein>
<keyword evidence="2" id="KW-0288">FMN</keyword>
<organism evidence="6 7">
    <name type="scientific">Mumia flava</name>
    <dbReference type="NCBI Taxonomy" id="1348852"/>
    <lineage>
        <taxon>Bacteria</taxon>
        <taxon>Bacillati</taxon>
        <taxon>Actinomycetota</taxon>
        <taxon>Actinomycetes</taxon>
        <taxon>Propionibacteriales</taxon>
        <taxon>Nocardioidaceae</taxon>
        <taxon>Mumia</taxon>
    </lineage>
</organism>
<dbReference type="Proteomes" id="UP000230842">
    <property type="component" value="Unassembled WGS sequence"/>
</dbReference>
<dbReference type="RefSeq" id="WP_039369013.1">
    <property type="nucleotide sequence ID" value="NZ_PGEZ01000002.1"/>
</dbReference>
<dbReference type="InterPro" id="IPR019952">
    <property type="entry name" value="F420_OxRdatse_Rv1855c_pred"/>
</dbReference>
<evidence type="ECO:0000313" key="6">
    <source>
        <dbReference type="EMBL" id="PJJ54139.1"/>
    </source>
</evidence>
<dbReference type="OrthoDB" id="143323at2"/>
<gene>
    <name evidence="6" type="ORF">CLV56_3643</name>
</gene>
<dbReference type="SUPFAM" id="SSF51679">
    <property type="entry name" value="Bacterial luciferase-like"/>
    <property type="match status" value="1"/>
</dbReference>
<name>A0A0B2B2X9_9ACTN</name>
<comment type="caution">
    <text evidence="6">The sequence shown here is derived from an EMBL/GenBank/DDBJ whole genome shotgun (WGS) entry which is preliminary data.</text>
</comment>
<proteinExistence type="predicted"/>
<dbReference type="InterPro" id="IPR036661">
    <property type="entry name" value="Luciferase-like_sf"/>
</dbReference>
<dbReference type="InterPro" id="IPR011251">
    <property type="entry name" value="Luciferase-like_dom"/>
</dbReference>
<evidence type="ECO:0000256" key="1">
    <source>
        <dbReference type="ARBA" id="ARBA00022630"/>
    </source>
</evidence>
<feature type="domain" description="Luciferase-like" evidence="5">
    <location>
        <begin position="8"/>
        <end position="246"/>
    </location>
</feature>
<dbReference type="InterPro" id="IPR050172">
    <property type="entry name" value="SsuD_RutA_monooxygenase"/>
</dbReference>
<keyword evidence="3" id="KW-0560">Oxidoreductase</keyword>
<evidence type="ECO:0000256" key="2">
    <source>
        <dbReference type="ARBA" id="ARBA00022643"/>
    </source>
</evidence>
<dbReference type="GO" id="GO:0046306">
    <property type="term" value="P:alkanesulfonate catabolic process"/>
    <property type="evidence" value="ECO:0007669"/>
    <property type="project" value="TreeGrafter"/>
</dbReference>
<sequence length="290" mass="31271">MDLALHLSRFDIDGGPAAVPAMLGDLGRTCDDGGITTLSVMDHYLQMEWFRGGATDPMLEAYTTLGYLAARTRTVRLQTLVTGVTYRSPGLLAKIVATLDVLSEGRAGLGIGAAWYEREHHAYGVPYASAGERLARLEETLQVVRQVWSDDDGPYEGQHYRLAETICAPRPIGTIPVMVGGGGEKVTLRLVARYADACNLFAGPDSGADVVAHKLEALREHCDRVGRSYDAIRRTILWNGPVALDGSFVEAMRPFADLGVEQVFVMPLEGDPVAFAQGVADGVVPALTRL</sequence>
<evidence type="ECO:0000256" key="4">
    <source>
        <dbReference type="ARBA" id="ARBA00023033"/>
    </source>
</evidence>
<accession>A0A0B2B2X9</accession>
<keyword evidence="7" id="KW-1185">Reference proteome</keyword>
<keyword evidence="1" id="KW-0285">Flavoprotein</keyword>
<dbReference type="NCBIfam" id="TIGR03560">
    <property type="entry name" value="F420_Rv1855c"/>
    <property type="match status" value="1"/>
</dbReference>
<dbReference type="Pfam" id="PF00296">
    <property type="entry name" value="Bac_luciferase"/>
    <property type="match status" value="1"/>
</dbReference>
<evidence type="ECO:0000313" key="7">
    <source>
        <dbReference type="Proteomes" id="UP000230842"/>
    </source>
</evidence>
<evidence type="ECO:0000256" key="3">
    <source>
        <dbReference type="ARBA" id="ARBA00023002"/>
    </source>
</evidence>
<evidence type="ECO:0000259" key="5">
    <source>
        <dbReference type="Pfam" id="PF00296"/>
    </source>
</evidence>
<dbReference type="AlphaFoldDB" id="A0A0B2B2X9"/>
<dbReference type="Gene3D" id="3.20.20.30">
    <property type="entry name" value="Luciferase-like domain"/>
    <property type="match status" value="1"/>
</dbReference>
<reference evidence="6 7" key="1">
    <citation type="submission" date="2017-11" db="EMBL/GenBank/DDBJ databases">
        <title>Genomic Encyclopedia of Archaeal and Bacterial Type Strains, Phase II (KMG-II): From Individual Species to Whole Genera.</title>
        <authorList>
            <person name="Goeker M."/>
        </authorList>
    </citation>
    <scope>NUCLEOTIDE SEQUENCE [LARGE SCALE GENOMIC DNA]</scope>
    <source>
        <strain evidence="6 7">DSM 27763</strain>
    </source>
</reference>